<keyword evidence="3" id="KW-0813">Transport</keyword>
<gene>
    <name evidence="9" type="ORF">M407DRAFT_24172</name>
</gene>
<dbReference type="Proteomes" id="UP000054248">
    <property type="component" value="Unassembled WGS sequence"/>
</dbReference>
<dbReference type="STRING" id="1051891.A0A0C3QJY1"/>
<accession>A0A0C3QJY1</accession>
<dbReference type="PANTHER" id="PTHR46494">
    <property type="entry name" value="CORA FAMILY METAL ION TRANSPORTER (EUROFUNG)"/>
    <property type="match status" value="1"/>
</dbReference>
<evidence type="ECO:0000256" key="1">
    <source>
        <dbReference type="ARBA" id="ARBA00004651"/>
    </source>
</evidence>
<dbReference type="EMBL" id="KN823022">
    <property type="protein sequence ID" value="KIO26589.1"/>
    <property type="molecule type" value="Genomic_DNA"/>
</dbReference>
<evidence type="ECO:0000256" key="5">
    <source>
        <dbReference type="ARBA" id="ARBA00022692"/>
    </source>
</evidence>
<feature type="transmembrane region" description="Helical" evidence="8">
    <location>
        <begin position="480"/>
        <end position="501"/>
    </location>
</feature>
<reference evidence="10" key="2">
    <citation type="submission" date="2015-01" db="EMBL/GenBank/DDBJ databases">
        <title>Evolutionary Origins and Diversification of the Mycorrhizal Mutualists.</title>
        <authorList>
            <consortium name="DOE Joint Genome Institute"/>
            <consortium name="Mycorrhizal Genomics Consortium"/>
            <person name="Kohler A."/>
            <person name="Kuo A."/>
            <person name="Nagy L.G."/>
            <person name="Floudas D."/>
            <person name="Copeland A."/>
            <person name="Barry K.W."/>
            <person name="Cichocki N."/>
            <person name="Veneault-Fourrey C."/>
            <person name="LaButti K."/>
            <person name="Lindquist E.A."/>
            <person name="Lipzen A."/>
            <person name="Lundell T."/>
            <person name="Morin E."/>
            <person name="Murat C."/>
            <person name="Riley R."/>
            <person name="Ohm R."/>
            <person name="Sun H."/>
            <person name="Tunlid A."/>
            <person name="Henrissat B."/>
            <person name="Grigoriev I.V."/>
            <person name="Hibbett D.S."/>
            <person name="Martin F."/>
        </authorList>
    </citation>
    <scope>NUCLEOTIDE SEQUENCE [LARGE SCALE GENOMIC DNA]</scope>
    <source>
        <strain evidence="10">MUT 4182</strain>
    </source>
</reference>
<keyword evidence="10" id="KW-1185">Reference proteome</keyword>
<proteinExistence type="inferred from homology"/>
<name>A0A0C3QJY1_9AGAM</name>
<evidence type="ECO:0000313" key="10">
    <source>
        <dbReference type="Proteomes" id="UP000054248"/>
    </source>
</evidence>
<evidence type="ECO:0000256" key="6">
    <source>
        <dbReference type="ARBA" id="ARBA00022989"/>
    </source>
</evidence>
<reference evidence="9 10" key="1">
    <citation type="submission" date="2014-04" db="EMBL/GenBank/DDBJ databases">
        <authorList>
            <consortium name="DOE Joint Genome Institute"/>
            <person name="Kuo A."/>
            <person name="Girlanda M."/>
            <person name="Perotto S."/>
            <person name="Kohler A."/>
            <person name="Nagy L.G."/>
            <person name="Floudas D."/>
            <person name="Copeland A."/>
            <person name="Barry K.W."/>
            <person name="Cichocki N."/>
            <person name="Veneault-Fourrey C."/>
            <person name="LaButti K."/>
            <person name="Lindquist E.A."/>
            <person name="Lipzen A."/>
            <person name="Lundell T."/>
            <person name="Morin E."/>
            <person name="Murat C."/>
            <person name="Sun H."/>
            <person name="Tunlid A."/>
            <person name="Henrissat B."/>
            <person name="Grigoriev I.V."/>
            <person name="Hibbett D.S."/>
            <person name="Martin F."/>
            <person name="Nordberg H.P."/>
            <person name="Cantor M.N."/>
            <person name="Hua S.X."/>
        </authorList>
    </citation>
    <scope>NUCLEOTIDE SEQUENCE [LARGE SCALE GENOMIC DNA]</scope>
    <source>
        <strain evidence="9 10">MUT 4182</strain>
    </source>
</reference>
<dbReference type="AlphaFoldDB" id="A0A0C3QJY1"/>
<evidence type="ECO:0000256" key="7">
    <source>
        <dbReference type="ARBA" id="ARBA00023136"/>
    </source>
</evidence>
<evidence type="ECO:0000256" key="2">
    <source>
        <dbReference type="ARBA" id="ARBA00009765"/>
    </source>
</evidence>
<dbReference type="SUPFAM" id="SSF143865">
    <property type="entry name" value="CorA soluble domain-like"/>
    <property type="match status" value="1"/>
</dbReference>
<evidence type="ECO:0000256" key="4">
    <source>
        <dbReference type="ARBA" id="ARBA00022475"/>
    </source>
</evidence>
<keyword evidence="5 8" id="KW-0812">Transmembrane</keyword>
<dbReference type="GO" id="GO:0000287">
    <property type="term" value="F:magnesium ion binding"/>
    <property type="evidence" value="ECO:0007669"/>
    <property type="project" value="TreeGrafter"/>
</dbReference>
<dbReference type="HOGENOM" id="CLU_015119_1_0_1"/>
<feature type="transmembrane region" description="Helical" evidence="8">
    <location>
        <begin position="513"/>
        <end position="531"/>
    </location>
</feature>
<dbReference type="InterPro" id="IPR002523">
    <property type="entry name" value="MgTranspt_CorA/ZnTranspt_ZntB"/>
</dbReference>
<dbReference type="Gene3D" id="1.20.58.340">
    <property type="entry name" value="Magnesium transport protein CorA, transmembrane region"/>
    <property type="match status" value="2"/>
</dbReference>
<dbReference type="GO" id="GO:0005886">
    <property type="term" value="C:plasma membrane"/>
    <property type="evidence" value="ECO:0007669"/>
    <property type="project" value="UniProtKB-SubCell"/>
</dbReference>
<keyword evidence="4" id="KW-1003">Cell membrane</keyword>
<dbReference type="GO" id="GO:0015087">
    <property type="term" value="F:cobalt ion transmembrane transporter activity"/>
    <property type="evidence" value="ECO:0007669"/>
    <property type="project" value="TreeGrafter"/>
</dbReference>
<organism evidence="9 10">
    <name type="scientific">Tulasnella calospora MUT 4182</name>
    <dbReference type="NCBI Taxonomy" id="1051891"/>
    <lineage>
        <taxon>Eukaryota</taxon>
        <taxon>Fungi</taxon>
        <taxon>Dikarya</taxon>
        <taxon>Basidiomycota</taxon>
        <taxon>Agaricomycotina</taxon>
        <taxon>Agaricomycetes</taxon>
        <taxon>Cantharellales</taxon>
        <taxon>Tulasnellaceae</taxon>
        <taxon>Tulasnella</taxon>
    </lineage>
</organism>
<dbReference type="GO" id="GO:0050897">
    <property type="term" value="F:cobalt ion binding"/>
    <property type="evidence" value="ECO:0007669"/>
    <property type="project" value="TreeGrafter"/>
</dbReference>
<dbReference type="OrthoDB" id="165352at2759"/>
<protein>
    <submittedName>
        <fullName evidence="9">Uncharacterized protein</fullName>
    </submittedName>
</protein>
<dbReference type="Pfam" id="PF01544">
    <property type="entry name" value="CorA"/>
    <property type="match status" value="1"/>
</dbReference>
<evidence type="ECO:0000256" key="8">
    <source>
        <dbReference type="SAM" id="Phobius"/>
    </source>
</evidence>
<evidence type="ECO:0000256" key="3">
    <source>
        <dbReference type="ARBA" id="ARBA00022448"/>
    </source>
</evidence>
<keyword evidence="6 8" id="KW-1133">Transmembrane helix</keyword>
<comment type="subcellular location">
    <subcellularLocation>
        <location evidence="1">Cell membrane</location>
        <topology evidence="1">Multi-pass membrane protein</topology>
    </subcellularLocation>
</comment>
<sequence length="573" mass="65828">MYRPRCLFLRPPVFNLSQCFRHQLRPYSFLEVGPARGNVHEYPHSILGRRWEPWTHLNSSLAPCIRRAGCIQTRHITSSEPVSDPAHTTTYINLPGSEPGVDPKRDSDEYAHITADCRVDVIDYSRDKVATQELDNNGIISLLAQNGRSRPSWAKVRWINIKGIDWAVIRTLSLTYALEDVLHSRDYRSKVDYYKDQLFVKGFALVLPQEGIPSKEDDEWQKVSAPELEGDHHGKQYIAPQSSTELRRKIARRTNWTRKLNVHERNIYMFMFRDGTFITLHEAQDSVYDQSLKDRLQDPASLLRTTTDASVLLHSVLDLMADHAVQVVDAFHEQILHLERETLSRPSIAAVKLLHMLSADVTLHKRTLTPFKTLVYGLRQYDFERCAALVASADGTLEPSTVKVEPFMSHQSKVYLAGMERDNFIYKSREIDEGIARLDVHDHLEYVLASLETFETIAENLIGYCFNALSYATNQTMRRLTLATIVFFPLTILTSYFGMNFEEMPSIHNSELLFWRIAVPVTVGMVILFNWRDIFRFGKFTLTRKGMRRVSDYVTIQAGGIELNPKTVSSDEI</sequence>
<comment type="similarity">
    <text evidence="2">Belongs to the CorA metal ion transporter (MIT) (TC 1.A.35) family.</text>
</comment>
<dbReference type="InterPro" id="IPR045863">
    <property type="entry name" value="CorA_TM1_TM2"/>
</dbReference>
<dbReference type="PANTHER" id="PTHR46494:SF1">
    <property type="entry name" value="CORA FAMILY METAL ION TRANSPORTER (EUROFUNG)"/>
    <property type="match status" value="1"/>
</dbReference>
<dbReference type="GO" id="GO:0015095">
    <property type="term" value="F:magnesium ion transmembrane transporter activity"/>
    <property type="evidence" value="ECO:0007669"/>
    <property type="project" value="TreeGrafter"/>
</dbReference>
<dbReference type="InterPro" id="IPR045861">
    <property type="entry name" value="CorA_cytoplasmic_dom"/>
</dbReference>
<dbReference type="SUPFAM" id="SSF144083">
    <property type="entry name" value="Magnesium transport protein CorA, transmembrane region"/>
    <property type="match status" value="1"/>
</dbReference>
<evidence type="ECO:0000313" key="9">
    <source>
        <dbReference type="EMBL" id="KIO26589.1"/>
    </source>
</evidence>
<keyword evidence="7 8" id="KW-0472">Membrane</keyword>
<dbReference type="Gene3D" id="3.30.460.20">
    <property type="entry name" value="CorA soluble domain-like"/>
    <property type="match status" value="1"/>
</dbReference>